<evidence type="ECO:0000256" key="1">
    <source>
        <dbReference type="ARBA" id="ARBA00004651"/>
    </source>
</evidence>
<dbReference type="PANTHER" id="PTHR36122:SF2">
    <property type="entry name" value="NICOTINAMIDE RIBOSIDE TRANSPORTER PNUC"/>
    <property type="match status" value="1"/>
</dbReference>
<dbReference type="PANTHER" id="PTHR36122">
    <property type="entry name" value="NICOTINAMIDE RIBOSIDE TRANSPORTER PNUC"/>
    <property type="match status" value="1"/>
</dbReference>
<dbReference type="InterPro" id="IPR006419">
    <property type="entry name" value="NMN_transpt_PnuC"/>
</dbReference>
<name>A0AAF0C0T3_9CAUD</name>
<evidence type="ECO:0000256" key="5">
    <source>
        <dbReference type="ARBA" id="ARBA00022989"/>
    </source>
</evidence>
<keyword evidence="6 7" id="KW-0472">Membrane</keyword>
<keyword evidence="4 7" id="KW-0812">Transmembrane</keyword>
<feature type="transmembrane region" description="Helical" evidence="7">
    <location>
        <begin position="173"/>
        <end position="190"/>
    </location>
</feature>
<feature type="transmembrane region" description="Helical" evidence="7">
    <location>
        <begin position="147"/>
        <end position="166"/>
    </location>
</feature>
<reference evidence="8" key="1">
    <citation type="submission" date="2023-01" db="EMBL/GenBank/DDBJ databases">
        <authorList>
            <person name="Bringhurst R.M."/>
            <person name="Homer T.E."/>
        </authorList>
    </citation>
    <scope>NUCLEOTIDE SEQUENCE</scope>
</reference>
<feature type="transmembrane region" description="Helical" evidence="7">
    <location>
        <begin position="60"/>
        <end position="77"/>
    </location>
</feature>
<protein>
    <submittedName>
        <fullName evidence="8">Nicotinamide mononucleotide transporter</fullName>
    </submittedName>
</protein>
<evidence type="ECO:0000256" key="6">
    <source>
        <dbReference type="ARBA" id="ARBA00023136"/>
    </source>
</evidence>
<keyword evidence="9" id="KW-1185">Reference proteome</keyword>
<evidence type="ECO:0000256" key="3">
    <source>
        <dbReference type="ARBA" id="ARBA00022475"/>
    </source>
</evidence>
<keyword evidence="3" id="KW-1003">Cell membrane</keyword>
<dbReference type="GO" id="GO:0005886">
    <property type="term" value="C:plasma membrane"/>
    <property type="evidence" value="ECO:0007669"/>
    <property type="project" value="UniProtKB-SubCell"/>
</dbReference>
<sequence>MTNYLVNDFKNWKLMEYLWLFVAVAFISVANYTGTPLDWLTAITNVVCVILVAKGRVSNYVWGLVGVLTYGITAYNAGIYGNAALNLLYYVPMQFYGMYLWHKNKLSNMADVPAKVLSKTQGLLVLGILAVGTLGYGGYLGTTDDPFPMLDAFTAVGSVMAMWLMVKQYSEQWLIWIAINIGTVYIWAVTSAVTGGSYAILAMWLVFLGNSLYGAYKWYFTRVNK</sequence>
<dbReference type="Pfam" id="PF04973">
    <property type="entry name" value="NMN_transporter"/>
    <property type="match status" value="1"/>
</dbReference>
<dbReference type="RefSeq" id="YP_012772516.1">
    <property type="nucleotide sequence ID" value="NC_111398.1"/>
</dbReference>
<evidence type="ECO:0000256" key="2">
    <source>
        <dbReference type="ARBA" id="ARBA00022448"/>
    </source>
</evidence>
<evidence type="ECO:0000256" key="7">
    <source>
        <dbReference type="SAM" id="Phobius"/>
    </source>
</evidence>
<feature type="transmembrane region" description="Helical" evidence="7">
    <location>
        <begin position="196"/>
        <end position="216"/>
    </location>
</feature>
<proteinExistence type="predicted"/>
<accession>A0AAF0C0T3</accession>
<evidence type="ECO:0000256" key="4">
    <source>
        <dbReference type="ARBA" id="ARBA00022692"/>
    </source>
</evidence>
<dbReference type="EMBL" id="OQ362005">
    <property type="protein sequence ID" value="WCX68769.1"/>
    <property type="molecule type" value="Genomic_DNA"/>
</dbReference>
<organism evidence="8 9">
    <name type="scientific">Salmonella phage GSW6</name>
    <dbReference type="NCBI Taxonomy" id="3025422"/>
    <lineage>
        <taxon>Viruses</taxon>
        <taxon>Duplodnaviria</taxon>
        <taxon>Heunggongvirae</taxon>
        <taxon>Uroviricota</taxon>
        <taxon>Caudoviricetes</taxon>
        <taxon>Demerecviridae</taxon>
        <taxon>Markadamsvirinae</taxon>
        <taxon>Epseptimavirus</taxon>
        <taxon>Epseptimavirus GSW6</taxon>
    </lineage>
</organism>
<comment type="subcellular location">
    <subcellularLocation>
        <location evidence="1">Cell membrane</location>
        <topology evidence="1">Multi-pass membrane protein</topology>
    </subcellularLocation>
</comment>
<feature type="transmembrane region" description="Helical" evidence="7">
    <location>
        <begin position="122"/>
        <end position="141"/>
    </location>
</feature>
<evidence type="ECO:0000313" key="9">
    <source>
        <dbReference type="Proteomes" id="UP001217333"/>
    </source>
</evidence>
<evidence type="ECO:0000313" key="8">
    <source>
        <dbReference type="EMBL" id="WCX68769.1"/>
    </source>
</evidence>
<dbReference type="GO" id="GO:0034257">
    <property type="term" value="F:nicotinamide riboside transmembrane transporter activity"/>
    <property type="evidence" value="ECO:0007669"/>
    <property type="project" value="InterPro"/>
</dbReference>
<feature type="transmembrane region" description="Helical" evidence="7">
    <location>
        <begin position="83"/>
        <end position="101"/>
    </location>
</feature>
<feature type="transmembrane region" description="Helical" evidence="7">
    <location>
        <begin position="12"/>
        <end position="30"/>
    </location>
</feature>
<keyword evidence="5 7" id="KW-1133">Transmembrane helix</keyword>
<keyword evidence="2" id="KW-0813">Transport</keyword>
<dbReference type="Proteomes" id="UP001217333">
    <property type="component" value="Segment"/>
</dbReference>
<dbReference type="NCBIfam" id="TIGR01528">
    <property type="entry name" value="NMN_trans_PnuC"/>
    <property type="match status" value="1"/>
</dbReference>